<keyword evidence="4" id="KW-0460">Magnesium</keyword>
<dbReference type="Gene3D" id="1.10.460.10">
    <property type="entry name" value="Topoisomerase I, domain 2"/>
    <property type="match status" value="1"/>
</dbReference>
<feature type="active site" description="O-(5'-phospho-DNA)-tyrosine intermediate" evidence="8">
    <location>
        <position position="284"/>
    </location>
</feature>
<evidence type="ECO:0000256" key="2">
    <source>
        <dbReference type="ARBA" id="ARBA00009446"/>
    </source>
</evidence>
<keyword evidence="6 8" id="KW-0238">DNA-binding</keyword>
<comment type="similarity">
    <text evidence="2 8">Belongs to the type IA topoisomerase family.</text>
</comment>
<evidence type="ECO:0000259" key="10">
    <source>
        <dbReference type="PROSITE" id="PS50880"/>
    </source>
</evidence>
<feature type="site" description="Interaction with DNA" evidence="8">
    <location>
        <position position="139"/>
    </location>
</feature>
<evidence type="ECO:0000259" key="11">
    <source>
        <dbReference type="PROSITE" id="PS52039"/>
    </source>
</evidence>
<dbReference type="SMART" id="SM00436">
    <property type="entry name" value="TOP1Bc"/>
    <property type="match status" value="1"/>
</dbReference>
<dbReference type="InterPro" id="IPR025589">
    <property type="entry name" value="Toprim_C_rpt"/>
</dbReference>
<evidence type="ECO:0000256" key="3">
    <source>
        <dbReference type="ARBA" id="ARBA00022723"/>
    </source>
</evidence>
<dbReference type="InterPro" id="IPR000380">
    <property type="entry name" value="Topo_IA"/>
</dbReference>
<organism evidence="12 13">
    <name type="scientific">Aureitalea marina</name>
    <dbReference type="NCBI Taxonomy" id="930804"/>
    <lineage>
        <taxon>Bacteria</taxon>
        <taxon>Pseudomonadati</taxon>
        <taxon>Bacteroidota</taxon>
        <taxon>Flavobacteriia</taxon>
        <taxon>Flavobacteriales</taxon>
        <taxon>Flavobacteriaceae</taxon>
        <taxon>Aureitalea</taxon>
    </lineage>
</organism>
<dbReference type="InterPro" id="IPR005733">
    <property type="entry name" value="TopoI_bac-type"/>
</dbReference>
<evidence type="ECO:0000256" key="6">
    <source>
        <dbReference type="ARBA" id="ARBA00023125"/>
    </source>
</evidence>
<dbReference type="EMBL" id="MQUB01000001">
    <property type="protein sequence ID" value="PQB03600.1"/>
    <property type="molecule type" value="Genomic_DNA"/>
</dbReference>
<dbReference type="Proteomes" id="UP000239800">
    <property type="component" value="Unassembled WGS sequence"/>
</dbReference>
<dbReference type="GO" id="GO:0006265">
    <property type="term" value="P:DNA topological change"/>
    <property type="evidence" value="ECO:0007669"/>
    <property type="project" value="UniProtKB-UniRule"/>
</dbReference>
<dbReference type="GO" id="GO:0003917">
    <property type="term" value="F:DNA topoisomerase type I (single strand cut, ATP-independent) activity"/>
    <property type="evidence" value="ECO:0007669"/>
    <property type="project" value="UniProtKB-UniRule"/>
</dbReference>
<feature type="site" description="Interaction with DNA" evidence="8">
    <location>
        <position position="148"/>
    </location>
</feature>
<feature type="site" description="Interaction with DNA" evidence="8">
    <location>
        <position position="476"/>
    </location>
</feature>
<dbReference type="InterPro" id="IPR028612">
    <property type="entry name" value="Topoisom_1_IA"/>
</dbReference>
<feature type="site" description="Interaction with DNA" evidence="8">
    <location>
        <position position="143"/>
    </location>
</feature>
<feature type="domain" description="Toprim" evidence="10">
    <location>
        <begin position="3"/>
        <end position="113"/>
    </location>
</feature>
<dbReference type="InterPro" id="IPR013824">
    <property type="entry name" value="Topo_IA_cen_sub1"/>
</dbReference>
<evidence type="ECO:0000256" key="9">
    <source>
        <dbReference type="SAM" id="MobiDB-lite"/>
    </source>
</evidence>
<dbReference type="OrthoDB" id="9804262at2"/>
<dbReference type="CDD" id="cd00186">
    <property type="entry name" value="TOP1Ac"/>
    <property type="match status" value="1"/>
</dbReference>
<feature type="site" description="Interaction with DNA" evidence="8">
    <location>
        <position position="155"/>
    </location>
</feature>
<dbReference type="Pfam" id="PF01751">
    <property type="entry name" value="Toprim"/>
    <property type="match status" value="1"/>
</dbReference>
<protein>
    <recommendedName>
        <fullName evidence="8">DNA topoisomerase 1</fullName>
        <ecNumber evidence="8">5.6.2.1</ecNumber>
    </recommendedName>
    <alternativeName>
        <fullName evidence="8">DNA topoisomerase I</fullName>
    </alternativeName>
</protein>
<dbReference type="GO" id="GO:0003677">
    <property type="term" value="F:DNA binding"/>
    <property type="evidence" value="ECO:0007669"/>
    <property type="project" value="UniProtKB-KW"/>
</dbReference>
<dbReference type="GO" id="GO:0046872">
    <property type="term" value="F:metal ion binding"/>
    <property type="evidence" value="ECO:0007669"/>
    <property type="project" value="UniProtKB-KW"/>
</dbReference>
<evidence type="ECO:0000256" key="7">
    <source>
        <dbReference type="ARBA" id="ARBA00023235"/>
    </source>
</evidence>
<dbReference type="InterPro" id="IPR013826">
    <property type="entry name" value="Topo_IA_cen_sub3"/>
</dbReference>
<reference evidence="12 13" key="1">
    <citation type="submission" date="2016-11" db="EMBL/GenBank/DDBJ databases">
        <title>Trade-off between light-utilization and light-protection in marine flavobacteria.</title>
        <authorList>
            <person name="Kumagai Y."/>
        </authorList>
    </citation>
    <scope>NUCLEOTIDE SEQUENCE [LARGE SCALE GENOMIC DNA]</scope>
    <source>
        <strain evidence="12 13">NBRC 107741</strain>
    </source>
</reference>
<dbReference type="Gene3D" id="1.10.290.10">
    <property type="entry name" value="Topoisomerase I, domain 4"/>
    <property type="match status" value="1"/>
</dbReference>
<keyword evidence="3" id="KW-0479">Metal-binding</keyword>
<feature type="region of interest" description="Interaction with DNA" evidence="8">
    <location>
        <begin position="163"/>
        <end position="168"/>
    </location>
</feature>
<comment type="catalytic activity">
    <reaction evidence="1 8">
        <text>ATP-independent breakage of single-stranded DNA, followed by passage and rejoining.</text>
        <dbReference type="EC" id="5.6.2.1"/>
    </reaction>
</comment>
<evidence type="ECO:0000256" key="8">
    <source>
        <dbReference type="HAMAP-Rule" id="MF_00952"/>
    </source>
</evidence>
<dbReference type="Gene3D" id="2.70.20.10">
    <property type="entry name" value="Topoisomerase I, domain 3"/>
    <property type="match status" value="1"/>
</dbReference>
<proteinExistence type="inferred from homology"/>
<dbReference type="InterPro" id="IPR003601">
    <property type="entry name" value="Topo_IA_2"/>
</dbReference>
<comment type="subunit">
    <text evidence="8">Monomer.</text>
</comment>
<dbReference type="PROSITE" id="PS50880">
    <property type="entry name" value="TOPRIM"/>
    <property type="match status" value="1"/>
</dbReference>
<feature type="site" description="Interaction with DNA" evidence="8">
    <location>
        <position position="33"/>
    </location>
</feature>
<gene>
    <name evidence="8" type="primary">topA</name>
    <name evidence="12" type="ORF">BST85_00810</name>
</gene>
<dbReference type="Pfam" id="PF01131">
    <property type="entry name" value="Topoisom_bac"/>
    <property type="match status" value="1"/>
</dbReference>
<keyword evidence="5 8" id="KW-0799">Topoisomerase</keyword>
<feature type="domain" description="Topo IA-type catalytic" evidence="11">
    <location>
        <begin position="129"/>
        <end position="575"/>
    </location>
</feature>
<feature type="site" description="Interaction with DNA" evidence="8">
    <location>
        <position position="286"/>
    </location>
</feature>
<accession>A0A2S7KLY6</accession>
<sequence>MAKNLVIVESPAKAKTIEKFLGKDYKVTSSFGHIVDLPAKELGVNVDDDFQPDYIVPKEKKELVKDLKKMAANADLVWLASDEDREGEAIAWHLANTLKLEEEKIRRIVFHEITKSAIVKAIENPRKIDYNLVWAQQARRVLDRLVGYQLSPVLWKKVKGGLSAGRVQSVAVRLIVERERDIESFNPTSSFRVDAEFLTESGARFKAKLPKNLEGQTAAQQFLQSNIGAGYQVADLVKKPAKKKPAAPFTTSTLQQEASRKLYFSVSKTMTLAQRLYEAGLITYMRTDSVNLSQEALNAAKEEIIESYGDQYSHPRQYKGKAKGAQEAHEAIRPTDMSRQRVQVDPDQARLYELIWKRTIASQMAEAQMERTQLRIDILNPGKNALQFQANGEMIKFDGFLKVYMEGTDIEEEEKDGMLPNLQVGDSLAANSISATQRFTRAPYRYTEASLVKQLEELGIGRPSTYAPTITTIMNRNYVEKGTVDGVERSYVQMVLVDDAVRQKELTEMVGSDKGKLVPTDIGMIVNDFLVEHFDNIVDYNFTAKAEEDFDHIADGKENWTGMMREFYDKFHPQVEDVQENAERESGERVLGEDPVSGKPVLVRLGKFGPIAQIGAPEDEEKQFTSLLPDQQLHLVTFEQVMDLFKLPKDLGTYEGEEVQVSNGRFGPYVRFGKTFISLPADLDPLAVDREKAIELILAKKKADAPIYMYEDKPVQKGKGRFGPYIKWNNIFINVNKKYDFDNLSEADIIELIENKKQKEIEKLIQEWPEEGIRLEKARWGRFNLIKGKTKVELPKTTKANEMTLDQAQAIIQKKTPKKKTRKKAAAKKK</sequence>
<dbReference type="InterPro" id="IPR013497">
    <property type="entry name" value="Topo_IA_cen"/>
</dbReference>
<dbReference type="RefSeq" id="WP_104811523.1">
    <property type="nucleotide sequence ID" value="NZ_MQUB01000001.1"/>
</dbReference>
<dbReference type="CDD" id="cd03363">
    <property type="entry name" value="TOPRIM_TopoIA_TopoI"/>
    <property type="match status" value="1"/>
</dbReference>
<dbReference type="InterPro" id="IPR023406">
    <property type="entry name" value="Topo_IA_AS"/>
</dbReference>
<dbReference type="PANTHER" id="PTHR42785">
    <property type="entry name" value="DNA TOPOISOMERASE, TYPE IA, CORE"/>
    <property type="match status" value="1"/>
</dbReference>
<dbReference type="Gene3D" id="3.40.50.140">
    <property type="match status" value="1"/>
</dbReference>
<feature type="region of interest" description="Disordered" evidence="9">
    <location>
        <begin position="808"/>
        <end position="830"/>
    </location>
</feature>
<evidence type="ECO:0000313" key="13">
    <source>
        <dbReference type="Proteomes" id="UP000239800"/>
    </source>
</evidence>
<evidence type="ECO:0000256" key="4">
    <source>
        <dbReference type="ARBA" id="ARBA00022842"/>
    </source>
</evidence>
<dbReference type="PROSITE" id="PS00396">
    <property type="entry name" value="TOPO_IA_1"/>
    <property type="match status" value="1"/>
</dbReference>
<feature type="compositionally biased region" description="Basic residues" evidence="9">
    <location>
        <begin position="815"/>
        <end position="830"/>
    </location>
</feature>
<evidence type="ECO:0000256" key="5">
    <source>
        <dbReference type="ARBA" id="ARBA00023029"/>
    </source>
</evidence>
<keyword evidence="7 8" id="KW-0413">Isomerase</keyword>
<evidence type="ECO:0000313" key="12">
    <source>
        <dbReference type="EMBL" id="PQB03600.1"/>
    </source>
</evidence>
<dbReference type="InterPro" id="IPR013825">
    <property type="entry name" value="Topo_IA_cen_sub2"/>
</dbReference>
<dbReference type="SMART" id="SM00437">
    <property type="entry name" value="TOP1Ac"/>
    <property type="match status" value="1"/>
</dbReference>
<dbReference type="InterPro" id="IPR023405">
    <property type="entry name" value="Topo_IA_core_domain"/>
</dbReference>
<dbReference type="EC" id="5.6.2.1" evidence="8"/>
<dbReference type="HAMAP" id="MF_00952">
    <property type="entry name" value="Topoisom_1_prok"/>
    <property type="match status" value="1"/>
</dbReference>
<dbReference type="PROSITE" id="PS52039">
    <property type="entry name" value="TOPO_IA_2"/>
    <property type="match status" value="1"/>
</dbReference>
<keyword evidence="13" id="KW-1185">Reference proteome</keyword>
<comment type="function">
    <text evidence="8">Releases the supercoiling and torsional tension of DNA, which is introduced during the DNA replication and transcription, by transiently cleaving and rejoining one strand of the DNA duplex. Introduces a single-strand break via transesterification at a target site in duplex DNA. The scissile phosphodiester is attacked by the catalytic tyrosine of the enzyme, resulting in the formation of a DNA-(5'-phosphotyrosyl)-enzyme intermediate and the expulsion of a 3'-OH DNA strand. The free DNA strand then undergoes passage around the unbroken strand, thus removing DNA supercoils. Finally, in the religation step, the DNA 3'-OH attacks the covalent intermediate to expel the active-site tyrosine and restore the DNA phosphodiester backbone.</text>
</comment>
<dbReference type="SMART" id="SM00493">
    <property type="entry name" value="TOPRIM"/>
    <property type="match status" value="1"/>
</dbReference>
<comment type="caution">
    <text evidence="12">The sequence shown here is derived from an EMBL/GenBank/DDBJ whole genome shotgun (WGS) entry which is preliminary data.</text>
</comment>
<dbReference type="PANTHER" id="PTHR42785:SF1">
    <property type="entry name" value="DNA TOPOISOMERASE"/>
    <property type="match status" value="1"/>
</dbReference>
<dbReference type="InterPro" id="IPR003602">
    <property type="entry name" value="Topo_IA_DNA-bd_dom"/>
</dbReference>
<dbReference type="InterPro" id="IPR006171">
    <property type="entry name" value="TOPRIM_dom"/>
</dbReference>
<dbReference type="NCBIfam" id="TIGR01051">
    <property type="entry name" value="topA_bact"/>
    <property type="match status" value="1"/>
</dbReference>
<evidence type="ECO:0000256" key="1">
    <source>
        <dbReference type="ARBA" id="ARBA00000213"/>
    </source>
</evidence>
<dbReference type="AlphaFoldDB" id="A0A2S7KLY6"/>
<dbReference type="PRINTS" id="PR00417">
    <property type="entry name" value="PRTPISMRASEI"/>
</dbReference>
<dbReference type="InterPro" id="IPR034149">
    <property type="entry name" value="TOPRIM_TopoI"/>
</dbReference>
<name>A0A2S7KLY6_9FLAO</name>
<feature type="site" description="Interaction with DNA" evidence="8">
    <location>
        <position position="140"/>
    </location>
</feature>
<dbReference type="SUPFAM" id="SSF56712">
    <property type="entry name" value="Prokaryotic type I DNA topoisomerase"/>
    <property type="match status" value="1"/>
</dbReference>
<dbReference type="Pfam" id="PF13368">
    <property type="entry name" value="Toprim_C_rpt"/>
    <property type="match status" value="2"/>
</dbReference>